<dbReference type="GO" id="GO:0016705">
    <property type="term" value="F:oxidoreductase activity, acting on paired donors, with incorporation or reduction of molecular oxygen"/>
    <property type="evidence" value="ECO:0007669"/>
    <property type="project" value="InterPro"/>
</dbReference>
<dbReference type="SUPFAM" id="SSF48264">
    <property type="entry name" value="Cytochrome P450"/>
    <property type="match status" value="1"/>
</dbReference>
<dbReference type="GO" id="GO:0004497">
    <property type="term" value="F:monooxygenase activity"/>
    <property type="evidence" value="ECO:0007669"/>
    <property type="project" value="InterPro"/>
</dbReference>
<proteinExistence type="inferred from homology"/>
<dbReference type="InterPro" id="IPR002401">
    <property type="entry name" value="Cyt_P450_E_grp-I"/>
</dbReference>
<dbReference type="EMBL" id="JAAGAX010000016">
    <property type="protein sequence ID" value="KAF2289792.1"/>
    <property type="molecule type" value="Genomic_DNA"/>
</dbReference>
<sequence>MLLSDSMAEYDRPPGWLIFGNIFDIGTIPHRTIYELRFKYGAVLRLRQGSRDTVVIQSAKAVEELFKNHDATFCDRASLDVFTSHNYQEASLALEVSPYWLMLRRLCSMELMTNKRINETASIRRECVDQMLRSIEDDMAAAKARGESGELNLPHYTFLMLFTLVDFLPFLKWSDSQGLKSNMLRDMGRILEIVAGFVKERIEEHKLGKEKANDFLDVLLEYEGDGKEWHEKINYEKVIIIIMEIFLQGLKLQVQQWNSLWQGYFAILIP</sequence>
<dbReference type="PRINTS" id="PR00463">
    <property type="entry name" value="EP450I"/>
</dbReference>
<reference evidence="2 3" key="1">
    <citation type="journal article" date="2020" name="Mol. Plant">
        <title>The Chromosome-Based Rubber Tree Genome Provides New Insights into Spurge Genome Evolution and Rubber Biosynthesis.</title>
        <authorList>
            <person name="Liu J."/>
            <person name="Shi C."/>
            <person name="Shi C.C."/>
            <person name="Li W."/>
            <person name="Zhang Q.J."/>
            <person name="Zhang Y."/>
            <person name="Li K."/>
            <person name="Lu H.F."/>
            <person name="Shi C."/>
            <person name="Zhu S.T."/>
            <person name="Xiao Z.Y."/>
            <person name="Nan H."/>
            <person name="Yue Y."/>
            <person name="Zhu X.G."/>
            <person name="Wu Y."/>
            <person name="Hong X.N."/>
            <person name="Fan G.Y."/>
            <person name="Tong Y."/>
            <person name="Zhang D."/>
            <person name="Mao C.L."/>
            <person name="Liu Y.L."/>
            <person name="Hao S.J."/>
            <person name="Liu W.Q."/>
            <person name="Lv M.Q."/>
            <person name="Zhang H.B."/>
            <person name="Liu Y."/>
            <person name="Hu-Tang G.R."/>
            <person name="Wang J.P."/>
            <person name="Wang J.H."/>
            <person name="Sun Y.H."/>
            <person name="Ni S.B."/>
            <person name="Chen W.B."/>
            <person name="Zhang X.C."/>
            <person name="Jiao Y.N."/>
            <person name="Eichler E.E."/>
            <person name="Li G.H."/>
            <person name="Liu X."/>
            <person name="Gao L.Z."/>
        </authorList>
    </citation>
    <scope>NUCLEOTIDE SEQUENCE [LARGE SCALE GENOMIC DNA]</scope>
    <source>
        <strain evidence="3">cv. GT1</strain>
        <tissue evidence="2">Leaf</tissue>
    </source>
</reference>
<dbReference type="PANTHER" id="PTHR47950">
    <property type="entry name" value="CYTOCHROME P450, FAMILY 76, SUBFAMILY C, POLYPEPTIDE 5-RELATED"/>
    <property type="match status" value="1"/>
</dbReference>
<comment type="caution">
    <text evidence="2">The sequence shown here is derived from an EMBL/GenBank/DDBJ whole genome shotgun (WGS) entry which is preliminary data.</text>
</comment>
<keyword evidence="3" id="KW-1185">Reference proteome</keyword>
<evidence type="ECO:0008006" key="4">
    <source>
        <dbReference type="Google" id="ProtNLM"/>
    </source>
</evidence>
<comment type="similarity">
    <text evidence="1">Belongs to the cytochrome P450 family.</text>
</comment>
<accession>A0A6A6KLI2</accession>
<dbReference type="InterPro" id="IPR036396">
    <property type="entry name" value="Cyt_P450_sf"/>
</dbReference>
<dbReference type="Gene3D" id="1.10.630.10">
    <property type="entry name" value="Cytochrome P450"/>
    <property type="match status" value="1"/>
</dbReference>
<evidence type="ECO:0000256" key="1">
    <source>
        <dbReference type="ARBA" id="ARBA00010617"/>
    </source>
</evidence>
<organism evidence="2 3">
    <name type="scientific">Hevea brasiliensis</name>
    <name type="common">Para rubber tree</name>
    <name type="synonym">Siphonia brasiliensis</name>
    <dbReference type="NCBI Taxonomy" id="3981"/>
    <lineage>
        <taxon>Eukaryota</taxon>
        <taxon>Viridiplantae</taxon>
        <taxon>Streptophyta</taxon>
        <taxon>Embryophyta</taxon>
        <taxon>Tracheophyta</taxon>
        <taxon>Spermatophyta</taxon>
        <taxon>Magnoliopsida</taxon>
        <taxon>eudicotyledons</taxon>
        <taxon>Gunneridae</taxon>
        <taxon>Pentapetalae</taxon>
        <taxon>rosids</taxon>
        <taxon>fabids</taxon>
        <taxon>Malpighiales</taxon>
        <taxon>Euphorbiaceae</taxon>
        <taxon>Crotonoideae</taxon>
        <taxon>Micrandreae</taxon>
        <taxon>Hevea</taxon>
    </lineage>
</organism>
<name>A0A6A6KLI2_HEVBR</name>
<dbReference type="InterPro" id="IPR001128">
    <property type="entry name" value="Cyt_P450"/>
</dbReference>
<dbReference type="AlphaFoldDB" id="A0A6A6KLI2"/>
<protein>
    <recommendedName>
        <fullName evidence="4">Cytochrome P450</fullName>
    </recommendedName>
</protein>
<evidence type="ECO:0000313" key="2">
    <source>
        <dbReference type="EMBL" id="KAF2289792.1"/>
    </source>
</evidence>
<dbReference type="GO" id="GO:0005506">
    <property type="term" value="F:iron ion binding"/>
    <property type="evidence" value="ECO:0007669"/>
    <property type="project" value="InterPro"/>
</dbReference>
<dbReference type="Proteomes" id="UP000467840">
    <property type="component" value="Chromosome 8"/>
</dbReference>
<evidence type="ECO:0000313" key="3">
    <source>
        <dbReference type="Proteomes" id="UP000467840"/>
    </source>
</evidence>
<dbReference type="Pfam" id="PF00067">
    <property type="entry name" value="p450"/>
    <property type="match status" value="1"/>
</dbReference>
<dbReference type="GO" id="GO:0020037">
    <property type="term" value="F:heme binding"/>
    <property type="evidence" value="ECO:0007669"/>
    <property type="project" value="InterPro"/>
</dbReference>
<dbReference type="PANTHER" id="PTHR47950:SF15">
    <property type="entry name" value="CYTOCHROME P450"/>
    <property type="match status" value="1"/>
</dbReference>
<gene>
    <name evidence="2" type="ORF">GH714_038645</name>
</gene>